<dbReference type="EMBL" id="BJXR01000012">
    <property type="protein sequence ID" value="GEN05819.1"/>
    <property type="molecule type" value="Genomic_DNA"/>
</dbReference>
<dbReference type="OrthoDB" id="5382930at2"/>
<accession>A0A511SV88</accession>
<comment type="caution">
    <text evidence="2">The sequence shown here is derived from an EMBL/GenBank/DDBJ whole genome shotgun (WGS) entry which is preliminary data.</text>
</comment>
<dbReference type="Proteomes" id="UP000183760">
    <property type="component" value="Unassembled WGS sequence"/>
</dbReference>
<proteinExistence type="predicted"/>
<reference evidence="2 5" key="2">
    <citation type="submission" date="2019-07" db="EMBL/GenBank/DDBJ databases">
        <title>Whole genome shotgun sequence of Myxococcus fulvus NBRC 100333.</title>
        <authorList>
            <person name="Hosoyama A."/>
            <person name="Uohara A."/>
            <person name="Ohji S."/>
            <person name="Ichikawa N."/>
        </authorList>
    </citation>
    <scope>NUCLEOTIDE SEQUENCE [LARGE SCALE GENOMIC DNA]</scope>
    <source>
        <strain evidence="2 5">NBRC 100333</strain>
    </source>
</reference>
<dbReference type="AlphaFoldDB" id="A0A511SV88"/>
<evidence type="ECO:0000313" key="5">
    <source>
        <dbReference type="Proteomes" id="UP000321514"/>
    </source>
</evidence>
<dbReference type="Proteomes" id="UP000321514">
    <property type="component" value="Unassembled WGS sequence"/>
</dbReference>
<sequence length="74" mass="8398">MPILIPKEPLDTPFTLPDERAAITGEPDEHFLTGQVSWDGTRQHGGGHVPEDFEWTSNPKERQDDLMGEWPQDT</sequence>
<evidence type="ECO:0000313" key="3">
    <source>
        <dbReference type="EMBL" id="SES94049.1"/>
    </source>
</evidence>
<protein>
    <submittedName>
        <fullName evidence="2">Uncharacterized protein</fullName>
    </submittedName>
</protein>
<organism evidence="2 5">
    <name type="scientific">Myxococcus fulvus</name>
    <dbReference type="NCBI Taxonomy" id="33"/>
    <lineage>
        <taxon>Bacteria</taxon>
        <taxon>Pseudomonadati</taxon>
        <taxon>Myxococcota</taxon>
        <taxon>Myxococcia</taxon>
        <taxon>Myxococcales</taxon>
        <taxon>Cystobacterineae</taxon>
        <taxon>Myxococcaceae</taxon>
        <taxon>Myxococcus</taxon>
    </lineage>
</organism>
<keyword evidence="4" id="KW-1185">Reference proteome</keyword>
<gene>
    <name evidence="2" type="ORF">MFU01_08560</name>
    <name evidence="3" type="ORF">SAMN05443572_101633</name>
</gene>
<evidence type="ECO:0000313" key="4">
    <source>
        <dbReference type="Proteomes" id="UP000183760"/>
    </source>
</evidence>
<dbReference type="EMBL" id="FOIB01000001">
    <property type="protein sequence ID" value="SES94049.1"/>
    <property type="molecule type" value="Genomic_DNA"/>
</dbReference>
<dbReference type="RefSeq" id="WP_046710867.1">
    <property type="nucleotide sequence ID" value="NZ_BJXR01000012.1"/>
</dbReference>
<name>A0A511SV88_MYXFU</name>
<feature type="region of interest" description="Disordered" evidence="1">
    <location>
        <begin position="40"/>
        <end position="74"/>
    </location>
</feature>
<evidence type="ECO:0000256" key="1">
    <source>
        <dbReference type="SAM" id="MobiDB-lite"/>
    </source>
</evidence>
<evidence type="ECO:0000313" key="2">
    <source>
        <dbReference type="EMBL" id="GEN05819.1"/>
    </source>
</evidence>
<reference evidence="3 4" key="1">
    <citation type="submission" date="2016-10" db="EMBL/GenBank/DDBJ databases">
        <authorList>
            <person name="Varghese N."/>
            <person name="Submissions S."/>
        </authorList>
    </citation>
    <scope>NUCLEOTIDE SEQUENCE [LARGE SCALE GENOMIC DNA]</scope>
    <source>
        <strain evidence="3 4">DSM 16525</strain>
    </source>
</reference>
<dbReference type="STRING" id="1334629.MFUL124B02_04095"/>